<reference evidence="2 3" key="1">
    <citation type="submission" date="2024-01" db="EMBL/GenBank/DDBJ databases">
        <title>Complete genome of Cladobotryum mycophilum ATHUM6906.</title>
        <authorList>
            <person name="Christinaki A.C."/>
            <person name="Myridakis A.I."/>
            <person name="Kouvelis V.N."/>
        </authorList>
    </citation>
    <scope>NUCLEOTIDE SEQUENCE [LARGE SCALE GENOMIC DNA]</scope>
    <source>
        <strain evidence="2 3">ATHUM6906</strain>
    </source>
</reference>
<dbReference type="Proteomes" id="UP001338125">
    <property type="component" value="Unassembled WGS sequence"/>
</dbReference>
<dbReference type="EMBL" id="JAVFKD010000012">
    <property type="protein sequence ID" value="KAK5992573.1"/>
    <property type="molecule type" value="Genomic_DNA"/>
</dbReference>
<name>A0ABR0SKA6_9HYPO</name>
<sequence length="301" mass="34477">MKIKTLVEGQEDDRFSALTPIARRNRTVPSTANSMRGLSAEKRSLGDVSNEESDCKNLHRAPRSGSDSKHFVKTETLREANTSLPILSISESLMVPNSEIQELITLVEKDDSLRRVLIHQLSTFLGPFLDGNVLAFRRTRHEIAGGVNKIKNRLGRHRRNLMRLKIRLANEQYYPNCEYWVPRAISIVAGVPVHSILWGTLPRYDPEAYSWKPFLREHNKPLATMTIGLMHDLDIIRQSSDSPELLEFGFKRASETLDQIIEVLAPESENYSEDFLERWIKKWESGSSRVLDTERPRNSKA</sequence>
<evidence type="ECO:0000313" key="3">
    <source>
        <dbReference type="Proteomes" id="UP001338125"/>
    </source>
</evidence>
<evidence type="ECO:0000256" key="1">
    <source>
        <dbReference type="SAM" id="MobiDB-lite"/>
    </source>
</evidence>
<feature type="compositionally biased region" description="Polar residues" evidence="1">
    <location>
        <begin position="27"/>
        <end position="36"/>
    </location>
</feature>
<comment type="caution">
    <text evidence="2">The sequence shown here is derived from an EMBL/GenBank/DDBJ whole genome shotgun (WGS) entry which is preliminary data.</text>
</comment>
<protein>
    <submittedName>
        <fullName evidence="2">Uncharacterized protein</fullName>
    </submittedName>
</protein>
<keyword evidence="3" id="KW-1185">Reference proteome</keyword>
<organism evidence="2 3">
    <name type="scientific">Cladobotryum mycophilum</name>
    <dbReference type="NCBI Taxonomy" id="491253"/>
    <lineage>
        <taxon>Eukaryota</taxon>
        <taxon>Fungi</taxon>
        <taxon>Dikarya</taxon>
        <taxon>Ascomycota</taxon>
        <taxon>Pezizomycotina</taxon>
        <taxon>Sordariomycetes</taxon>
        <taxon>Hypocreomycetidae</taxon>
        <taxon>Hypocreales</taxon>
        <taxon>Hypocreaceae</taxon>
        <taxon>Cladobotryum</taxon>
    </lineage>
</organism>
<accession>A0ABR0SKA6</accession>
<feature type="region of interest" description="Disordered" evidence="1">
    <location>
        <begin position="17"/>
        <end position="69"/>
    </location>
</feature>
<evidence type="ECO:0000313" key="2">
    <source>
        <dbReference type="EMBL" id="KAK5992573.1"/>
    </source>
</evidence>
<proteinExistence type="predicted"/>
<gene>
    <name evidence="2" type="ORF">PT974_05987</name>
</gene>